<dbReference type="PANTHER" id="PTHR37309">
    <property type="entry name" value="SLR0284 PROTEIN"/>
    <property type="match status" value="1"/>
</dbReference>
<sequence>MLGFLIRILGNSAALYVATYFLSPAFIITGGIKEYLLAGVALGLLNMIVRPALKLVLSPIIIITLGLFIIVINALMLWLVDYAFVSVAINNLTTLVWATLIVSLVNMVVATFTKTID</sequence>
<accession>A0A0G0TSX5</accession>
<dbReference type="PANTHER" id="PTHR37309:SF1">
    <property type="entry name" value="SLR0284 PROTEIN"/>
    <property type="match status" value="1"/>
</dbReference>
<proteinExistence type="predicted"/>
<organism evidence="2 3">
    <name type="scientific">Candidatus Yanofskybacteria bacterium GW2011_GWE2_40_11</name>
    <dbReference type="NCBI Taxonomy" id="1619033"/>
    <lineage>
        <taxon>Bacteria</taxon>
        <taxon>Candidatus Yanofskyibacteriota</taxon>
    </lineage>
</organism>
<protein>
    <recommendedName>
        <fullName evidence="4">Phage holin family protein</fullName>
    </recommendedName>
</protein>
<gene>
    <name evidence="2" type="ORF">UT75_C0002G0019</name>
</gene>
<evidence type="ECO:0000313" key="2">
    <source>
        <dbReference type="EMBL" id="KKR40982.1"/>
    </source>
</evidence>
<dbReference type="EMBL" id="LBXZ01000002">
    <property type="protein sequence ID" value="KKR40982.1"/>
    <property type="molecule type" value="Genomic_DNA"/>
</dbReference>
<dbReference type="Proteomes" id="UP000034072">
    <property type="component" value="Unassembled WGS sequence"/>
</dbReference>
<comment type="caution">
    <text evidence="2">The sequence shown here is derived from an EMBL/GenBank/DDBJ whole genome shotgun (WGS) entry which is preliminary data.</text>
</comment>
<keyword evidence="1" id="KW-0812">Transmembrane</keyword>
<keyword evidence="1" id="KW-1133">Transmembrane helix</keyword>
<feature type="transmembrane region" description="Helical" evidence="1">
    <location>
        <begin position="92"/>
        <end position="112"/>
    </location>
</feature>
<feature type="transmembrane region" description="Helical" evidence="1">
    <location>
        <begin position="60"/>
        <end position="80"/>
    </location>
</feature>
<dbReference type="AlphaFoldDB" id="A0A0G0TSX5"/>
<evidence type="ECO:0000313" key="3">
    <source>
        <dbReference type="Proteomes" id="UP000034072"/>
    </source>
</evidence>
<dbReference type="Pfam" id="PF04020">
    <property type="entry name" value="Phage_holin_4_2"/>
    <property type="match status" value="1"/>
</dbReference>
<dbReference type="InterPro" id="IPR007165">
    <property type="entry name" value="Phage_holin_4_2"/>
</dbReference>
<evidence type="ECO:0008006" key="4">
    <source>
        <dbReference type="Google" id="ProtNLM"/>
    </source>
</evidence>
<keyword evidence="1" id="KW-0472">Membrane</keyword>
<name>A0A0G0TSX5_9BACT</name>
<evidence type="ECO:0000256" key="1">
    <source>
        <dbReference type="SAM" id="Phobius"/>
    </source>
</evidence>
<reference evidence="2 3" key="1">
    <citation type="journal article" date="2015" name="Nature">
        <title>rRNA introns, odd ribosomes, and small enigmatic genomes across a large radiation of phyla.</title>
        <authorList>
            <person name="Brown C.T."/>
            <person name="Hug L.A."/>
            <person name="Thomas B.C."/>
            <person name="Sharon I."/>
            <person name="Castelle C.J."/>
            <person name="Singh A."/>
            <person name="Wilkins M.J."/>
            <person name="Williams K.H."/>
            <person name="Banfield J.F."/>
        </authorList>
    </citation>
    <scope>NUCLEOTIDE SEQUENCE [LARGE SCALE GENOMIC DNA]</scope>
</reference>